<reference evidence="1" key="1">
    <citation type="submission" date="2023-10" db="EMBL/GenBank/DDBJ databases">
        <title>Genome assembly of Pristionchus species.</title>
        <authorList>
            <person name="Yoshida K."/>
            <person name="Sommer R.J."/>
        </authorList>
    </citation>
    <scope>NUCLEOTIDE SEQUENCE</scope>
    <source>
        <strain evidence="1">RS0144</strain>
    </source>
</reference>
<dbReference type="AlphaFoldDB" id="A0AAV5SA16"/>
<name>A0AAV5SA16_9BILA</name>
<protein>
    <submittedName>
        <fullName evidence="1">Uncharacterized protein</fullName>
    </submittedName>
</protein>
<evidence type="ECO:0000313" key="1">
    <source>
        <dbReference type="EMBL" id="GMS79504.1"/>
    </source>
</evidence>
<dbReference type="Proteomes" id="UP001432027">
    <property type="component" value="Unassembled WGS sequence"/>
</dbReference>
<accession>A0AAV5SA16</accession>
<dbReference type="EMBL" id="BTSX01000001">
    <property type="protein sequence ID" value="GMS79504.1"/>
    <property type="molecule type" value="Genomic_DNA"/>
</dbReference>
<comment type="caution">
    <text evidence="1">The sequence shown here is derived from an EMBL/GenBank/DDBJ whole genome shotgun (WGS) entry which is preliminary data.</text>
</comment>
<proteinExistence type="predicted"/>
<keyword evidence="2" id="KW-1185">Reference proteome</keyword>
<organism evidence="1 2">
    <name type="scientific">Pristionchus entomophagus</name>
    <dbReference type="NCBI Taxonomy" id="358040"/>
    <lineage>
        <taxon>Eukaryota</taxon>
        <taxon>Metazoa</taxon>
        <taxon>Ecdysozoa</taxon>
        <taxon>Nematoda</taxon>
        <taxon>Chromadorea</taxon>
        <taxon>Rhabditida</taxon>
        <taxon>Rhabditina</taxon>
        <taxon>Diplogasteromorpha</taxon>
        <taxon>Diplogasteroidea</taxon>
        <taxon>Neodiplogasteridae</taxon>
        <taxon>Pristionchus</taxon>
    </lineage>
</organism>
<gene>
    <name evidence="1" type="ORF">PENTCL1PPCAC_1679</name>
</gene>
<sequence length="294" mass="34026">QTDEPIHRRPHRLSITDEEGLEIGGGRVRAMVEAVERRTQRDNAEKERSQRMSELIESMKEVVLSQINLPQRMLRYHPSHSIDILTLRTREWLSEHGKVDVEQALDSARCALQKRETKINYLHMPIAQELYYIIENIIHQMVENEKMAKLEKVRDEMKDNEEIEDDMEVLSLQGNIDSDVDEDEEGEEEDSLLSSFEVVEDMVECTHKCDPSHVHHHSRIEMLTTLPGCASVVDHLAILDSPLSPPPPSLPLTELTLSGVPFNLDWKTHSYWMEVTEQWASERTRMNREETGSV</sequence>
<evidence type="ECO:0000313" key="2">
    <source>
        <dbReference type="Proteomes" id="UP001432027"/>
    </source>
</evidence>
<feature type="non-terminal residue" evidence="1">
    <location>
        <position position="1"/>
    </location>
</feature>